<dbReference type="EMBL" id="ACOP02000008">
    <property type="protein sequence ID" value="EEU97857.1"/>
    <property type="molecule type" value="Genomic_DNA"/>
</dbReference>
<dbReference type="STRING" id="411483.FAEPRAA2165_00441"/>
<dbReference type="OrthoDB" id="9949520at2"/>
<keyword evidence="2" id="KW-1185">Reference proteome</keyword>
<name>C7H2E4_FAED2</name>
<accession>C7H2E4</accession>
<reference evidence="1" key="1">
    <citation type="submission" date="2009-08" db="EMBL/GenBank/DDBJ databases">
        <authorList>
            <person name="Weinstock G."/>
            <person name="Sodergren E."/>
            <person name="Clifton S."/>
            <person name="Fulton L."/>
            <person name="Fulton B."/>
            <person name="Courtney L."/>
            <person name="Fronick C."/>
            <person name="Harrison M."/>
            <person name="Strong C."/>
            <person name="Farmer C."/>
            <person name="Delahaunty K."/>
            <person name="Markovic C."/>
            <person name="Hall O."/>
            <person name="Minx P."/>
            <person name="Tomlinson C."/>
            <person name="Mitreva M."/>
            <person name="Nelson J."/>
            <person name="Hou S."/>
            <person name="Wollam A."/>
            <person name="Pepin K.H."/>
            <person name="Johnson M."/>
            <person name="Bhonagiri V."/>
            <person name="Nash W.E."/>
            <person name="Warren W."/>
            <person name="Chinwalla A."/>
            <person name="Mardis E.R."/>
            <person name="Wilson R.K."/>
        </authorList>
    </citation>
    <scope>NUCLEOTIDE SEQUENCE [LARGE SCALE GENOMIC DNA]</scope>
    <source>
        <strain evidence="1">A2-165</strain>
    </source>
</reference>
<dbReference type="GeneID" id="90659178"/>
<dbReference type="HOGENOM" id="CLU_2616773_0_0_9"/>
<comment type="caution">
    <text evidence="1">The sequence shown here is derived from an EMBL/GenBank/DDBJ whole genome shotgun (WGS) entry which is preliminary data.</text>
</comment>
<proteinExistence type="predicted"/>
<dbReference type="AlphaFoldDB" id="C7H2E4"/>
<dbReference type="Proteomes" id="UP000004619">
    <property type="component" value="Unassembled WGS sequence"/>
</dbReference>
<protein>
    <submittedName>
        <fullName evidence="1">Uncharacterized protein</fullName>
    </submittedName>
</protein>
<sequence length="78" mass="9045">MNQFYDQMFNPTYVNQSFYQSIPSQTMWQYQQDQNAEVQKAVKAIYDLCEAVNKLDAEHQQQAFCVCLGIIAAELGWA</sequence>
<organism evidence="1 2">
    <name type="scientific">Faecalibacterium duncaniae (strain DSM 17677 / JCM 31915 / A2-165)</name>
    <name type="common">Faecalibacterium prausnitzii</name>
    <dbReference type="NCBI Taxonomy" id="411483"/>
    <lineage>
        <taxon>Bacteria</taxon>
        <taxon>Bacillati</taxon>
        <taxon>Bacillota</taxon>
        <taxon>Clostridia</taxon>
        <taxon>Eubacteriales</taxon>
        <taxon>Oscillospiraceae</taxon>
        <taxon>Faecalibacterium</taxon>
    </lineage>
</organism>
<gene>
    <name evidence="1" type="ORF">FAEPRAA2165_00441</name>
</gene>
<evidence type="ECO:0000313" key="2">
    <source>
        <dbReference type="Proteomes" id="UP000004619"/>
    </source>
</evidence>
<evidence type="ECO:0000313" key="1">
    <source>
        <dbReference type="EMBL" id="EEU97857.1"/>
    </source>
</evidence>
<dbReference type="RefSeq" id="WP_005929527.1">
    <property type="nucleotide sequence ID" value="NZ_CP022479.1"/>
</dbReference>